<organism evidence="1 2">
    <name type="scientific">Pedobacter cryotolerans</name>
    <dbReference type="NCBI Taxonomy" id="2571270"/>
    <lineage>
        <taxon>Bacteria</taxon>
        <taxon>Pseudomonadati</taxon>
        <taxon>Bacteroidota</taxon>
        <taxon>Sphingobacteriia</taxon>
        <taxon>Sphingobacteriales</taxon>
        <taxon>Sphingobacteriaceae</taxon>
        <taxon>Pedobacter</taxon>
    </lineage>
</organism>
<sequence>MEEQTTVREKPQWIMPLSRPYIIKSGLFGKHKEEIKEFVFNPTVIGVQYKYAQLALTLNNELIGLSDQEAALKVIKENNEKVIMMVALTIHNCKSDVPKSLLKYLETIDQIELLQALHYSMAALCLDYFTQSIILLRGTARILSPANIDEEIPKSHV</sequence>
<keyword evidence="2" id="KW-1185">Reference proteome</keyword>
<evidence type="ECO:0000313" key="1">
    <source>
        <dbReference type="EMBL" id="TKC01229.1"/>
    </source>
</evidence>
<dbReference type="Proteomes" id="UP000310477">
    <property type="component" value="Unassembled WGS sequence"/>
</dbReference>
<protein>
    <submittedName>
        <fullName evidence="1">Uncharacterized protein</fullName>
    </submittedName>
</protein>
<proteinExistence type="predicted"/>
<reference evidence="1 2" key="1">
    <citation type="submission" date="2019-04" db="EMBL/GenBank/DDBJ databases">
        <title>Pedobacter sp. AR-2-6 sp. nov., isolated from Arctic soil.</title>
        <authorList>
            <person name="Dahal R.H."/>
            <person name="Kim D.-U."/>
        </authorList>
    </citation>
    <scope>NUCLEOTIDE SEQUENCE [LARGE SCALE GENOMIC DNA]</scope>
    <source>
        <strain evidence="1 2">AR-2-6</strain>
    </source>
</reference>
<evidence type="ECO:0000313" key="2">
    <source>
        <dbReference type="Proteomes" id="UP000310477"/>
    </source>
</evidence>
<dbReference type="EMBL" id="SWBO01000004">
    <property type="protein sequence ID" value="TKC01229.1"/>
    <property type="molecule type" value="Genomic_DNA"/>
</dbReference>
<dbReference type="RefSeq" id="WP_136876414.1">
    <property type="nucleotide sequence ID" value="NZ_SWBO01000004.1"/>
</dbReference>
<accession>A0A4U1C9V8</accession>
<dbReference type="OrthoDB" id="769727at2"/>
<comment type="caution">
    <text evidence="1">The sequence shown here is derived from an EMBL/GenBank/DDBJ whole genome shotgun (WGS) entry which is preliminary data.</text>
</comment>
<name>A0A4U1C9V8_9SPHI</name>
<dbReference type="AlphaFoldDB" id="A0A4U1C9V8"/>
<gene>
    <name evidence="1" type="ORF">FA045_08265</name>
</gene>